<dbReference type="RefSeq" id="WP_255838123.1">
    <property type="nucleotide sequence ID" value="NZ_CP073346.1"/>
</dbReference>
<evidence type="ECO:0000313" key="4">
    <source>
        <dbReference type="Proteomes" id="UP001059672"/>
    </source>
</evidence>
<evidence type="ECO:0000256" key="2">
    <source>
        <dbReference type="SAM" id="SignalP"/>
    </source>
</evidence>
<gene>
    <name evidence="3" type="ORF">KDW96_20735</name>
</gene>
<organism evidence="3 4">
    <name type="scientific">Pseudomonas benzenivorans</name>
    <dbReference type="NCBI Taxonomy" id="556533"/>
    <lineage>
        <taxon>Bacteria</taxon>
        <taxon>Pseudomonadati</taxon>
        <taxon>Pseudomonadota</taxon>
        <taxon>Gammaproteobacteria</taxon>
        <taxon>Pseudomonadales</taxon>
        <taxon>Pseudomonadaceae</taxon>
        <taxon>Pseudomonas</taxon>
    </lineage>
</organism>
<protein>
    <submittedName>
        <fullName evidence="3">Uncharacterized protein</fullName>
    </submittedName>
</protein>
<keyword evidence="2" id="KW-0732">Signal</keyword>
<accession>A0ABY5H650</accession>
<evidence type="ECO:0000313" key="3">
    <source>
        <dbReference type="EMBL" id="UTW07539.1"/>
    </source>
</evidence>
<proteinExistence type="predicted"/>
<dbReference type="EMBL" id="CP073346">
    <property type="protein sequence ID" value="UTW07539.1"/>
    <property type="molecule type" value="Genomic_DNA"/>
</dbReference>
<name>A0ABY5H650_9PSED</name>
<feature type="chain" id="PRO_5047390447" evidence="2">
    <location>
        <begin position="27"/>
        <end position="113"/>
    </location>
</feature>
<sequence length="113" mass="11974">MAMRLRLILCLLLCLALPLNGLAALAMPAEPCPMPAQAHEALIQAGTDCCDAQKSAQLGSKVCKNGQQCQSSSLLQVTVDKPALVTPGVPSPPRYNDFIPSPTPEGLWRPPRA</sequence>
<evidence type="ECO:0000256" key="1">
    <source>
        <dbReference type="SAM" id="MobiDB-lite"/>
    </source>
</evidence>
<keyword evidence="4" id="KW-1185">Reference proteome</keyword>
<feature type="signal peptide" evidence="2">
    <location>
        <begin position="1"/>
        <end position="26"/>
    </location>
</feature>
<dbReference type="Proteomes" id="UP001059672">
    <property type="component" value="Chromosome"/>
</dbReference>
<feature type="region of interest" description="Disordered" evidence="1">
    <location>
        <begin position="88"/>
        <end position="113"/>
    </location>
</feature>
<reference evidence="3" key="1">
    <citation type="submission" date="2021-04" db="EMBL/GenBank/DDBJ databases">
        <title>Oceanospirillales bacteria with DddD are important DMSP degraders in coastal seawater.</title>
        <authorList>
            <person name="Liu J."/>
        </authorList>
    </citation>
    <scope>NUCLEOTIDE SEQUENCE</scope>
    <source>
        <strain evidence="3">D13-4</strain>
    </source>
</reference>